<dbReference type="GO" id="GO:0000045">
    <property type="term" value="P:autophagosome assembly"/>
    <property type="evidence" value="ECO:0007669"/>
    <property type="project" value="InterPro"/>
</dbReference>
<gene>
    <name evidence="5" type="primary">ATG12</name>
    <name evidence="5" type="ORF">PRELSG_1210700</name>
</gene>
<dbReference type="PANTHER" id="PTHR13385">
    <property type="entry name" value="AUTOPHAGY PROTEIN 12"/>
    <property type="match status" value="1"/>
</dbReference>
<dbReference type="GO" id="GO:0034727">
    <property type="term" value="P:piecemeal microautophagy of the nucleus"/>
    <property type="evidence" value="ECO:0007669"/>
    <property type="project" value="TreeGrafter"/>
</dbReference>
<keyword evidence="1 4" id="KW-1017">Isopeptide bond</keyword>
<proteinExistence type="inferred from homology"/>
<reference evidence="5 6" key="1">
    <citation type="submission" date="2015-04" db="EMBL/GenBank/DDBJ databases">
        <authorList>
            <consortium name="Pathogen Informatics"/>
        </authorList>
    </citation>
    <scope>NUCLEOTIDE SEQUENCE [LARGE SCALE GENOMIC DNA]</scope>
    <source>
        <strain evidence="5 6">SGS1</strain>
    </source>
</reference>
<dbReference type="Proteomes" id="UP000220158">
    <property type="component" value="Chromosome 12"/>
</dbReference>
<comment type="subunit">
    <text evidence="4">Forms a conjugate with ATG5.</text>
</comment>
<comment type="similarity">
    <text evidence="4">Belongs to the ATG12 family.</text>
</comment>
<dbReference type="OMA" id="IYYYFPH"/>
<sequence length="112" mass="13392">MSDTIYYYFPHFNKKPDMRESLKLRRNKKVKVVFRNINGDTILKKNKILINGNETLASLSNFLQKIFNKNENIYLYINNTIKPNLDDFIYDLYELYKISDSLNISYSFTPAY</sequence>
<dbReference type="GO" id="GO:0097352">
    <property type="term" value="P:autophagosome maturation"/>
    <property type="evidence" value="ECO:0007669"/>
    <property type="project" value="TreeGrafter"/>
</dbReference>
<evidence type="ECO:0000256" key="2">
    <source>
        <dbReference type="ARBA" id="ARBA00022786"/>
    </source>
</evidence>
<dbReference type="GO" id="GO:0034045">
    <property type="term" value="C:phagophore assembly site membrane"/>
    <property type="evidence" value="ECO:0007669"/>
    <property type="project" value="TreeGrafter"/>
</dbReference>
<evidence type="ECO:0000313" key="5">
    <source>
        <dbReference type="EMBL" id="CRH01223.1"/>
    </source>
</evidence>
<dbReference type="RefSeq" id="XP_028534224.1">
    <property type="nucleotide sequence ID" value="XM_028677879.1"/>
</dbReference>
<dbReference type="OrthoDB" id="10003551at2759"/>
<protein>
    <recommendedName>
        <fullName evidence="4">Ubiquitin-like protein ATG12</fullName>
    </recommendedName>
</protein>
<dbReference type="CDD" id="cd01612">
    <property type="entry name" value="Ubl_ATG12"/>
    <property type="match status" value="1"/>
</dbReference>
<keyword evidence="2 4" id="KW-0833">Ubl conjugation pathway</keyword>
<dbReference type="PANTHER" id="PTHR13385:SF0">
    <property type="entry name" value="UBIQUITIN-LIKE PROTEIN ATG12"/>
    <property type="match status" value="1"/>
</dbReference>
<dbReference type="VEuPathDB" id="PlasmoDB:PRELSG_1210700"/>
<dbReference type="GO" id="GO:0061723">
    <property type="term" value="P:glycophagy"/>
    <property type="evidence" value="ECO:0007669"/>
    <property type="project" value="TreeGrafter"/>
</dbReference>
<dbReference type="SUPFAM" id="SSF54236">
    <property type="entry name" value="Ubiquitin-like"/>
    <property type="match status" value="1"/>
</dbReference>
<dbReference type="InterPro" id="IPR007242">
    <property type="entry name" value="Atg12"/>
</dbReference>
<dbReference type="GO" id="GO:0034274">
    <property type="term" value="C:Atg12-Atg5-Atg16 complex"/>
    <property type="evidence" value="ECO:0007669"/>
    <property type="project" value="TreeGrafter"/>
</dbReference>
<accession>A0A1J1H9N4</accession>
<dbReference type="GO" id="GO:0019776">
    <property type="term" value="F:Atg8-family ligase activity"/>
    <property type="evidence" value="ECO:0007669"/>
    <property type="project" value="TreeGrafter"/>
</dbReference>
<dbReference type="EMBL" id="LN835307">
    <property type="protein sequence ID" value="CRH01223.1"/>
    <property type="molecule type" value="Genomic_DNA"/>
</dbReference>
<dbReference type="GO" id="GO:0000422">
    <property type="term" value="P:autophagy of mitochondrion"/>
    <property type="evidence" value="ECO:0007669"/>
    <property type="project" value="TreeGrafter"/>
</dbReference>
<evidence type="ECO:0000256" key="4">
    <source>
        <dbReference type="RuleBase" id="RU361201"/>
    </source>
</evidence>
<evidence type="ECO:0000313" key="6">
    <source>
        <dbReference type="Proteomes" id="UP000220158"/>
    </source>
</evidence>
<dbReference type="AlphaFoldDB" id="A0A1J1H9N4"/>
<dbReference type="InterPro" id="IPR029071">
    <property type="entry name" value="Ubiquitin-like_domsf"/>
</dbReference>
<dbReference type="Pfam" id="PF04110">
    <property type="entry name" value="APG12"/>
    <property type="match status" value="1"/>
</dbReference>
<keyword evidence="3 4" id="KW-0072">Autophagy</keyword>
<dbReference type="Gene3D" id="3.10.20.90">
    <property type="entry name" value="Phosphatidylinositol 3-kinase Catalytic Subunit, Chain A, domain 1"/>
    <property type="match status" value="1"/>
</dbReference>
<dbReference type="GeneID" id="39737351"/>
<keyword evidence="6" id="KW-1185">Reference proteome</keyword>
<dbReference type="GO" id="GO:0000421">
    <property type="term" value="C:autophagosome membrane"/>
    <property type="evidence" value="ECO:0007669"/>
    <property type="project" value="TreeGrafter"/>
</dbReference>
<evidence type="ECO:0000256" key="3">
    <source>
        <dbReference type="ARBA" id="ARBA00023006"/>
    </source>
</evidence>
<name>A0A1J1H9N4_PLARL</name>
<dbReference type="KEGG" id="prel:PRELSG_1210700"/>
<organism evidence="5 6">
    <name type="scientific">Plasmodium relictum</name>
    <dbReference type="NCBI Taxonomy" id="85471"/>
    <lineage>
        <taxon>Eukaryota</taxon>
        <taxon>Sar</taxon>
        <taxon>Alveolata</taxon>
        <taxon>Apicomplexa</taxon>
        <taxon>Aconoidasida</taxon>
        <taxon>Haemosporida</taxon>
        <taxon>Plasmodiidae</taxon>
        <taxon>Plasmodium</taxon>
        <taxon>Plasmodium (Haemamoeba)</taxon>
    </lineage>
</organism>
<evidence type="ECO:0000256" key="1">
    <source>
        <dbReference type="ARBA" id="ARBA00022499"/>
    </source>
</evidence>